<dbReference type="InterPro" id="IPR029021">
    <property type="entry name" value="Prot-tyrosine_phosphatase-like"/>
</dbReference>
<organism evidence="4 5">
    <name type="scientific">Nonlabens ulvanivorans</name>
    <name type="common">Persicivirga ulvanivorans</name>
    <dbReference type="NCBI Taxonomy" id="906888"/>
    <lineage>
        <taxon>Bacteria</taxon>
        <taxon>Pseudomonadati</taxon>
        <taxon>Bacteroidota</taxon>
        <taxon>Flavobacteriia</taxon>
        <taxon>Flavobacteriales</taxon>
        <taxon>Flavobacteriaceae</taxon>
        <taxon>Nonlabens</taxon>
    </lineage>
</organism>
<comment type="caution">
    <text evidence="4">The sequence shown here is derived from an EMBL/GenBank/DDBJ whole genome shotgun (WGS) entry which is preliminary data.</text>
</comment>
<evidence type="ECO:0000256" key="2">
    <source>
        <dbReference type="SAM" id="SignalP"/>
    </source>
</evidence>
<dbReference type="Gene3D" id="3.90.190.10">
    <property type="entry name" value="Protein tyrosine phosphatase superfamily"/>
    <property type="match status" value="1"/>
</dbReference>
<comment type="similarity">
    <text evidence="1">Belongs to the protein-tyrosine phosphatase family.</text>
</comment>
<evidence type="ECO:0000259" key="3">
    <source>
        <dbReference type="PROSITE" id="PS50056"/>
    </source>
</evidence>
<accession>A0ABX5E4S1</accession>
<name>A0ABX5E4S1_NONUL</name>
<dbReference type="PANTHER" id="PTHR31126">
    <property type="entry name" value="TYROSINE-PROTEIN PHOSPHATASE"/>
    <property type="match status" value="1"/>
</dbReference>
<dbReference type="PROSITE" id="PS00383">
    <property type="entry name" value="TYR_PHOSPHATASE_1"/>
    <property type="match status" value="1"/>
</dbReference>
<dbReference type="Pfam" id="PF03162">
    <property type="entry name" value="Y_phosphatase2"/>
    <property type="match status" value="1"/>
</dbReference>
<dbReference type="RefSeq" id="WP_051788624.1">
    <property type="nucleotide sequence ID" value="NZ_JPJI01000023.1"/>
</dbReference>
<sequence>MNINLIISLACLILFSSAHAQISDSLILNSKSFKNLYKINDSIFRSEQPSKKGFKELELAGIETIISFRRLRNDSTKARGTDLELIHLPLQTKKIKESDIIMALKAIHEAPKPLLIHCWHGSDRTGVVVAAFRMVVENWSKEKAIAEFRQKEYGYHEKWYPHLIGLLENLDTIAIKQELGLE</sequence>
<evidence type="ECO:0000313" key="5">
    <source>
        <dbReference type="Proteomes" id="UP000239997"/>
    </source>
</evidence>
<protein>
    <submittedName>
        <fullName evidence="4">Tyrosine phosphatase family protein</fullName>
    </submittedName>
</protein>
<dbReference type="InterPro" id="IPR000387">
    <property type="entry name" value="Tyr_Pase_dom"/>
</dbReference>
<dbReference type="EMBL" id="PVNA01000004">
    <property type="protein sequence ID" value="PRX13105.1"/>
    <property type="molecule type" value="Genomic_DNA"/>
</dbReference>
<keyword evidence="2" id="KW-0732">Signal</keyword>
<dbReference type="PROSITE" id="PS50056">
    <property type="entry name" value="TYR_PHOSPHATASE_2"/>
    <property type="match status" value="1"/>
</dbReference>
<evidence type="ECO:0000256" key="1">
    <source>
        <dbReference type="ARBA" id="ARBA00009580"/>
    </source>
</evidence>
<feature type="signal peptide" evidence="2">
    <location>
        <begin position="1"/>
        <end position="20"/>
    </location>
</feature>
<feature type="chain" id="PRO_5045776187" evidence="2">
    <location>
        <begin position="21"/>
        <end position="182"/>
    </location>
</feature>
<dbReference type="PANTHER" id="PTHR31126:SF72">
    <property type="entry name" value="DUAL SPECIFICITY PROTEIN PHOSPHATASE TPBA"/>
    <property type="match status" value="1"/>
</dbReference>
<dbReference type="SUPFAM" id="SSF52799">
    <property type="entry name" value="(Phosphotyrosine protein) phosphatases II"/>
    <property type="match status" value="1"/>
</dbReference>
<keyword evidence="5" id="KW-1185">Reference proteome</keyword>
<proteinExistence type="inferred from homology"/>
<gene>
    <name evidence="4" type="ORF">LY02_02165</name>
</gene>
<evidence type="ECO:0000313" key="4">
    <source>
        <dbReference type="EMBL" id="PRX13105.1"/>
    </source>
</evidence>
<dbReference type="InterPro" id="IPR004861">
    <property type="entry name" value="Siw14-like"/>
</dbReference>
<reference evidence="4 5" key="1">
    <citation type="submission" date="2018-03" db="EMBL/GenBank/DDBJ databases">
        <title>Genomic Encyclopedia of Archaeal and Bacterial Type Strains, Phase II (KMG-II): from individual species to whole genera.</title>
        <authorList>
            <person name="Goeker M."/>
        </authorList>
    </citation>
    <scope>NUCLEOTIDE SEQUENCE [LARGE SCALE GENOMIC DNA]</scope>
    <source>
        <strain evidence="4 5">DSM 22727</strain>
    </source>
</reference>
<feature type="domain" description="Tyrosine specific protein phosphatases" evidence="3">
    <location>
        <begin position="98"/>
        <end position="154"/>
    </location>
</feature>
<dbReference type="Proteomes" id="UP000239997">
    <property type="component" value="Unassembled WGS sequence"/>
</dbReference>
<dbReference type="InterPro" id="IPR016130">
    <property type="entry name" value="Tyr_Pase_AS"/>
</dbReference>